<reference evidence="3" key="1">
    <citation type="journal article" date="2015" name="PLoS Genet.">
        <title>Genome Sequence and Transcriptome Analyses of Chrysochromulina tobin: Metabolic Tools for Enhanced Algal Fitness in the Prominent Order Prymnesiales (Haptophyceae).</title>
        <authorList>
            <person name="Hovde B.T."/>
            <person name="Deodato C.R."/>
            <person name="Hunsperger H.M."/>
            <person name="Ryken S.A."/>
            <person name="Yost W."/>
            <person name="Jha R.K."/>
            <person name="Patterson J."/>
            <person name="Monnat R.J. Jr."/>
            <person name="Barlow S.B."/>
            <person name="Starkenburg S.R."/>
            <person name="Cattolico R.A."/>
        </authorList>
    </citation>
    <scope>NUCLEOTIDE SEQUENCE</scope>
    <source>
        <strain evidence="3">CCMP291</strain>
    </source>
</reference>
<evidence type="ECO:0000256" key="1">
    <source>
        <dbReference type="SAM" id="MobiDB-lite"/>
    </source>
</evidence>
<feature type="compositionally biased region" description="Basic and acidic residues" evidence="1">
    <location>
        <begin position="39"/>
        <end position="49"/>
    </location>
</feature>
<evidence type="ECO:0000313" key="3">
    <source>
        <dbReference type="Proteomes" id="UP000037460"/>
    </source>
</evidence>
<protein>
    <submittedName>
        <fullName evidence="2">Uncharacterized protein</fullName>
    </submittedName>
</protein>
<name>A0A0M0K174_9EUKA</name>
<evidence type="ECO:0000313" key="2">
    <source>
        <dbReference type="EMBL" id="KOO32143.1"/>
    </source>
</evidence>
<gene>
    <name evidence="2" type="ORF">Ctob_008736</name>
</gene>
<keyword evidence="3" id="KW-1185">Reference proteome</keyword>
<comment type="caution">
    <text evidence="2">The sequence shown here is derived from an EMBL/GenBank/DDBJ whole genome shotgun (WGS) entry which is preliminary data.</text>
</comment>
<accession>A0A0M0K174</accession>
<dbReference type="Proteomes" id="UP000037460">
    <property type="component" value="Unassembled WGS sequence"/>
</dbReference>
<dbReference type="EMBL" id="JWZX01001842">
    <property type="protein sequence ID" value="KOO32143.1"/>
    <property type="molecule type" value="Genomic_DNA"/>
</dbReference>
<organism evidence="2 3">
    <name type="scientific">Chrysochromulina tobinii</name>
    <dbReference type="NCBI Taxonomy" id="1460289"/>
    <lineage>
        <taxon>Eukaryota</taxon>
        <taxon>Haptista</taxon>
        <taxon>Haptophyta</taxon>
        <taxon>Prymnesiophyceae</taxon>
        <taxon>Prymnesiales</taxon>
        <taxon>Chrysochromulinaceae</taxon>
        <taxon>Chrysochromulina</taxon>
    </lineage>
</organism>
<dbReference type="AlphaFoldDB" id="A0A0M0K174"/>
<sequence length="86" mass="9825">MTSLAPLETLPPVGLSPRSAQSPRRAPEMPTIAEDPREEDFSPDRPPPHRLRAFERTLFTVETTTGVSRLCYEIRWLDGTVRRMYA</sequence>
<feature type="region of interest" description="Disordered" evidence="1">
    <location>
        <begin position="1"/>
        <end position="49"/>
    </location>
</feature>
<proteinExistence type="predicted"/>